<keyword evidence="1" id="KW-0812">Transmembrane</keyword>
<accession>A0ABV0Y6T1</accession>
<dbReference type="Proteomes" id="UP001469553">
    <property type="component" value="Unassembled WGS sequence"/>
</dbReference>
<keyword evidence="1" id="KW-0472">Membrane</keyword>
<reference evidence="2 3" key="1">
    <citation type="submission" date="2021-06" db="EMBL/GenBank/DDBJ databases">
        <authorList>
            <person name="Palmer J.M."/>
        </authorList>
    </citation>
    <scope>NUCLEOTIDE SEQUENCE [LARGE SCALE GENOMIC DNA]</scope>
    <source>
        <strain evidence="2 3">AS_MEX2019</strain>
        <tissue evidence="2">Muscle</tissue>
    </source>
</reference>
<organism evidence="2 3">
    <name type="scientific">Ameca splendens</name>
    <dbReference type="NCBI Taxonomy" id="208324"/>
    <lineage>
        <taxon>Eukaryota</taxon>
        <taxon>Metazoa</taxon>
        <taxon>Chordata</taxon>
        <taxon>Craniata</taxon>
        <taxon>Vertebrata</taxon>
        <taxon>Euteleostomi</taxon>
        <taxon>Actinopterygii</taxon>
        <taxon>Neopterygii</taxon>
        <taxon>Teleostei</taxon>
        <taxon>Neoteleostei</taxon>
        <taxon>Acanthomorphata</taxon>
        <taxon>Ovalentaria</taxon>
        <taxon>Atherinomorphae</taxon>
        <taxon>Cyprinodontiformes</taxon>
        <taxon>Goodeidae</taxon>
        <taxon>Ameca</taxon>
    </lineage>
</organism>
<protein>
    <submittedName>
        <fullName evidence="2">Uncharacterized protein</fullName>
    </submittedName>
</protein>
<dbReference type="EMBL" id="JAHRIP010023467">
    <property type="protein sequence ID" value="MEQ2289512.1"/>
    <property type="molecule type" value="Genomic_DNA"/>
</dbReference>
<comment type="caution">
    <text evidence="2">The sequence shown here is derived from an EMBL/GenBank/DDBJ whole genome shotgun (WGS) entry which is preliminary data.</text>
</comment>
<evidence type="ECO:0000256" key="1">
    <source>
        <dbReference type="SAM" id="Phobius"/>
    </source>
</evidence>
<evidence type="ECO:0000313" key="3">
    <source>
        <dbReference type="Proteomes" id="UP001469553"/>
    </source>
</evidence>
<proteinExistence type="predicted"/>
<name>A0ABV0Y6T1_9TELE</name>
<keyword evidence="1" id="KW-1133">Transmembrane helix</keyword>
<sequence length="116" mass="13652">MRLDRQSQRELIRQHWKHFIINQVNSMFMVSTKSGEKFNHHMFYVLSGIKSRTLNRKHVTVSIFVLFSSFLSVNFFMTSESWLEKLNFSNQIQYGCQTQTHTDGGLCPIISHVQPL</sequence>
<keyword evidence="3" id="KW-1185">Reference proteome</keyword>
<evidence type="ECO:0000313" key="2">
    <source>
        <dbReference type="EMBL" id="MEQ2289512.1"/>
    </source>
</evidence>
<feature type="transmembrane region" description="Helical" evidence="1">
    <location>
        <begin position="59"/>
        <end position="77"/>
    </location>
</feature>
<gene>
    <name evidence="2" type="ORF">AMECASPLE_033788</name>
</gene>